<protein>
    <submittedName>
        <fullName evidence="2">Uncharacterized protein</fullName>
    </submittedName>
</protein>
<evidence type="ECO:0000313" key="2">
    <source>
        <dbReference type="WBParaSite" id="BXY_1497200.1"/>
    </source>
</evidence>
<evidence type="ECO:0000313" key="1">
    <source>
        <dbReference type="Proteomes" id="UP000095284"/>
    </source>
</evidence>
<dbReference type="WBParaSite" id="BXY_1497200.1">
    <property type="protein sequence ID" value="BXY_1497200.1"/>
    <property type="gene ID" value="BXY_1497200"/>
</dbReference>
<accession>A0A1I7SPI0</accession>
<sequence>MQLADLNQAAVHSIMENCWNKRKEWRKRQQSSQEAKEPTAVTYDGSNVSRFGLLSKLLTVLEKVPYFGHNKGTPRTAPKLRH</sequence>
<name>A0A1I7SPI0_BURXY</name>
<organism evidence="1 2">
    <name type="scientific">Bursaphelenchus xylophilus</name>
    <name type="common">Pinewood nematode worm</name>
    <name type="synonym">Aphelenchoides xylophilus</name>
    <dbReference type="NCBI Taxonomy" id="6326"/>
    <lineage>
        <taxon>Eukaryota</taxon>
        <taxon>Metazoa</taxon>
        <taxon>Ecdysozoa</taxon>
        <taxon>Nematoda</taxon>
        <taxon>Chromadorea</taxon>
        <taxon>Rhabditida</taxon>
        <taxon>Tylenchina</taxon>
        <taxon>Tylenchomorpha</taxon>
        <taxon>Aphelenchoidea</taxon>
        <taxon>Aphelenchoididae</taxon>
        <taxon>Bursaphelenchus</taxon>
    </lineage>
</organism>
<dbReference type="AlphaFoldDB" id="A0A1I7SPI0"/>
<proteinExistence type="predicted"/>
<reference evidence="2" key="1">
    <citation type="submission" date="2016-11" db="UniProtKB">
        <authorList>
            <consortium name="WormBaseParasite"/>
        </authorList>
    </citation>
    <scope>IDENTIFICATION</scope>
</reference>
<dbReference type="Proteomes" id="UP000095284">
    <property type="component" value="Unplaced"/>
</dbReference>